<evidence type="ECO:0000259" key="7">
    <source>
        <dbReference type="Pfam" id="PF00082"/>
    </source>
</evidence>
<dbReference type="KEGG" id="acan:ACA1_087460"/>
<dbReference type="Gene3D" id="3.40.50.200">
    <property type="entry name" value="Peptidase S8/S53 domain"/>
    <property type="match status" value="1"/>
</dbReference>
<comment type="similarity">
    <text evidence="1 5 6">Belongs to the peptidase S8 family.</text>
</comment>
<accession>L8GTS3</accession>
<dbReference type="InterPro" id="IPR000209">
    <property type="entry name" value="Peptidase_S8/S53_dom"/>
</dbReference>
<organism evidence="8 9">
    <name type="scientific">Acanthamoeba castellanii (strain ATCC 30010 / Neff)</name>
    <dbReference type="NCBI Taxonomy" id="1257118"/>
    <lineage>
        <taxon>Eukaryota</taxon>
        <taxon>Amoebozoa</taxon>
        <taxon>Discosea</taxon>
        <taxon>Longamoebia</taxon>
        <taxon>Centramoebida</taxon>
        <taxon>Acanthamoebidae</taxon>
        <taxon>Acanthamoeba</taxon>
    </lineage>
</organism>
<dbReference type="RefSeq" id="XP_004338577.1">
    <property type="nucleotide sequence ID" value="XM_004338529.1"/>
</dbReference>
<dbReference type="PANTHER" id="PTHR43806:SF11">
    <property type="entry name" value="CEREVISIN-RELATED"/>
    <property type="match status" value="1"/>
</dbReference>
<dbReference type="InterPro" id="IPR023828">
    <property type="entry name" value="Peptidase_S8_Ser-AS"/>
</dbReference>
<dbReference type="InterPro" id="IPR036852">
    <property type="entry name" value="Peptidase_S8/S53_dom_sf"/>
</dbReference>
<evidence type="ECO:0000256" key="2">
    <source>
        <dbReference type="ARBA" id="ARBA00022670"/>
    </source>
</evidence>
<sequence>MPYVFLRHVPHVSLDALRVLITDVLPKDLPPMPKLEQVHIEGPDELKSFRSSYPQVKIVYIDETNTDPFTALSRGLPRKLYTAHKPEAERLRELACTKLFASNAARLAALKQIKIGILDSGVNWAHPDLAGAIAATAIFVDSEISCLDLIGHGTHCAGIIAGARSGVACGVQLYVAKVADQHQNVKQEDVARGVEWAIAQGVDLISMSLGGFKYHEGLHNAIQKAINSGIIVVCAAGNAGSNHQFNIRFPATIPGVIRVGSVNAHGRASAFTSIGGAHIDAAGPGEDILSTWIIPMPTSPPSGQTTLPGIAGAKPECWYQYASGTSMAAPFIAGVIAWLLAYDRSLEIKSKKRPRRLTNAHCVKDLLGRLCFNPSGDVGAGRGTLNLKNILKRPGQFDYLLKQIC</sequence>
<keyword evidence="4 5" id="KW-0720">Serine protease</keyword>
<gene>
    <name evidence="8" type="ORF">ACA1_087460</name>
</gene>
<dbReference type="GO" id="GO:0006508">
    <property type="term" value="P:proteolysis"/>
    <property type="evidence" value="ECO:0007669"/>
    <property type="project" value="UniProtKB-KW"/>
</dbReference>
<dbReference type="SUPFAM" id="SSF52743">
    <property type="entry name" value="Subtilisin-like"/>
    <property type="match status" value="1"/>
</dbReference>
<dbReference type="Proteomes" id="UP000011083">
    <property type="component" value="Unassembled WGS sequence"/>
</dbReference>
<dbReference type="InterPro" id="IPR015500">
    <property type="entry name" value="Peptidase_S8_subtilisin-rel"/>
</dbReference>
<dbReference type="PROSITE" id="PS00138">
    <property type="entry name" value="SUBTILASE_SER"/>
    <property type="match status" value="1"/>
</dbReference>
<keyword evidence="2 5" id="KW-0645">Protease</keyword>
<evidence type="ECO:0000256" key="4">
    <source>
        <dbReference type="ARBA" id="ARBA00022825"/>
    </source>
</evidence>
<dbReference type="InterPro" id="IPR050131">
    <property type="entry name" value="Peptidase_S8_subtilisin-like"/>
</dbReference>
<evidence type="ECO:0000313" key="8">
    <source>
        <dbReference type="EMBL" id="ELR16564.1"/>
    </source>
</evidence>
<feature type="active site" description="Charge relay system" evidence="5">
    <location>
        <position position="119"/>
    </location>
</feature>
<dbReference type="OrthoDB" id="206201at2759"/>
<protein>
    <submittedName>
        <fullName evidence="8">Peptidase</fullName>
    </submittedName>
</protein>
<proteinExistence type="inferred from homology"/>
<keyword evidence="3 5" id="KW-0378">Hydrolase</keyword>
<dbReference type="PROSITE" id="PS00136">
    <property type="entry name" value="SUBTILASE_ASP"/>
    <property type="match status" value="1"/>
</dbReference>
<evidence type="ECO:0000256" key="3">
    <source>
        <dbReference type="ARBA" id="ARBA00022801"/>
    </source>
</evidence>
<reference evidence="8 9" key="1">
    <citation type="journal article" date="2013" name="Genome Biol.">
        <title>Genome of Acanthamoeba castellanii highlights extensive lateral gene transfer and early evolution of tyrosine kinase signaling.</title>
        <authorList>
            <person name="Clarke M."/>
            <person name="Lohan A.J."/>
            <person name="Liu B."/>
            <person name="Lagkouvardos I."/>
            <person name="Roy S."/>
            <person name="Zafar N."/>
            <person name="Bertelli C."/>
            <person name="Schilde C."/>
            <person name="Kianianmomeni A."/>
            <person name="Burglin T.R."/>
            <person name="Frech C."/>
            <person name="Turcotte B."/>
            <person name="Kopec K.O."/>
            <person name="Synnott J.M."/>
            <person name="Choo C."/>
            <person name="Paponov I."/>
            <person name="Finkler A."/>
            <person name="Soon Heng Tan C."/>
            <person name="Hutchins A.P."/>
            <person name="Weinmeier T."/>
            <person name="Rattei T."/>
            <person name="Chu J.S."/>
            <person name="Gimenez G."/>
            <person name="Irimia M."/>
            <person name="Rigden D.J."/>
            <person name="Fitzpatrick D.A."/>
            <person name="Lorenzo-Morales J."/>
            <person name="Bateman A."/>
            <person name="Chiu C.H."/>
            <person name="Tang P."/>
            <person name="Hegemann P."/>
            <person name="Fromm H."/>
            <person name="Raoult D."/>
            <person name="Greub G."/>
            <person name="Miranda-Saavedra D."/>
            <person name="Chen N."/>
            <person name="Nash P."/>
            <person name="Ginger M.L."/>
            <person name="Horn M."/>
            <person name="Schaap P."/>
            <person name="Caler L."/>
            <person name="Loftus B."/>
        </authorList>
    </citation>
    <scope>NUCLEOTIDE SEQUENCE [LARGE SCALE GENOMIC DNA]</scope>
    <source>
        <strain evidence="8 9">Neff</strain>
    </source>
</reference>
<dbReference type="Pfam" id="PF00082">
    <property type="entry name" value="Peptidase_S8"/>
    <property type="match status" value="1"/>
</dbReference>
<dbReference type="InterPro" id="IPR023827">
    <property type="entry name" value="Peptidase_S8_Asp-AS"/>
</dbReference>
<dbReference type="PRINTS" id="PR00723">
    <property type="entry name" value="SUBTILISIN"/>
</dbReference>
<name>L8GTS3_ACACF</name>
<dbReference type="InterPro" id="IPR022398">
    <property type="entry name" value="Peptidase_S8_His-AS"/>
</dbReference>
<dbReference type="EMBL" id="KB007985">
    <property type="protein sequence ID" value="ELR16564.1"/>
    <property type="molecule type" value="Genomic_DNA"/>
</dbReference>
<dbReference type="AlphaFoldDB" id="L8GTS3"/>
<dbReference type="OMA" id="WLLAYDR"/>
<dbReference type="VEuPathDB" id="AmoebaDB:ACA1_087460"/>
<dbReference type="GO" id="GO:0004252">
    <property type="term" value="F:serine-type endopeptidase activity"/>
    <property type="evidence" value="ECO:0007669"/>
    <property type="project" value="UniProtKB-UniRule"/>
</dbReference>
<feature type="active site" description="Charge relay system" evidence="5">
    <location>
        <position position="152"/>
    </location>
</feature>
<evidence type="ECO:0000256" key="5">
    <source>
        <dbReference type="PROSITE-ProRule" id="PRU01240"/>
    </source>
</evidence>
<feature type="domain" description="Peptidase S8/S53" evidence="7">
    <location>
        <begin position="111"/>
        <end position="345"/>
    </location>
</feature>
<evidence type="ECO:0000313" key="9">
    <source>
        <dbReference type="Proteomes" id="UP000011083"/>
    </source>
</evidence>
<dbReference type="PROSITE" id="PS51892">
    <property type="entry name" value="SUBTILASE"/>
    <property type="match status" value="1"/>
</dbReference>
<dbReference type="PANTHER" id="PTHR43806">
    <property type="entry name" value="PEPTIDASE S8"/>
    <property type="match status" value="1"/>
</dbReference>
<feature type="active site" description="Charge relay system" evidence="5">
    <location>
        <position position="326"/>
    </location>
</feature>
<keyword evidence="9" id="KW-1185">Reference proteome</keyword>
<dbReference type="GeneID" id="14917270"/>
<dbReference type="PROSITE" id="PS00137">
    <property type="entry name" value="SUBTILASE_HIS"/>
    <property type="match status" value="1"/>
</dbReference>
<evidence type="ECO:0000256" key="1">
    <source>
        <dbReference type="ARBA" id="ARBA00011073"/>
    </source>
</evidence>
<evidence type="ECO:0000256" key="6">
    <source>
        <dbReference type="RuleBase" id="RU003355"/>
    </source>
</evidence>